<comment type="subcellular location">
    <subcellularLocation>
        <location evidence="1 7">Cell membrane</location>
        <topology evidence="1 7">Multi-pass membrane protein</topology>
    </subcellularLocation>
</comment>
<keyword evidence="3" id="KW-1003">Cell membrane</keyword>
<dbReference type="OrthoDB" id="21094at2"/>
<dbReference type="PANTHER" id="PTHR33508:SF1">
    <property type="entry name" value="UPF0056 MEMBRANE PROTEIN YHCE"/>
    <property type="match status" value="1"/>
</dbReference>
<organism evidence="8 9">
    <name type="scientific">Dinghuibacter silviterrae</name>
    <dbReference type="NCBI Taxonomy" id="1539049"/>
    <lineage>
        <taxon>Bacteria</taxon>
        <taxon>Pseudomonadati</taxon>
        <taxon>Bacteroidota</taxon>
        <taxon>Chitinophagia</taxon>
        <taxon>Chitinophagales</taxon>
        <taxon>Chitinophagaceae</taxon>
        <taxon>Dinghuibacter</taxon>
    </lineage>
</organism>
<feature type="transmembrane region" description="Helical" evidence="7">
    <location>
        <begin position="48"/>
        <end position="70"/>
    </location>
</feature>
<feature type="transmembrane region" description="Helical" evidence="7">
    <location>
        <begin position="12"/>
        <end position="36"/>
    </location>
</feature>
<accession>A0A4V3GLS7</accession>
<dbReference type="PANTHER" id="PTHR33508">
    <property type="entry name" value="UPF0056 MEMBRANE PROTEIN YHCE"/>
    <property type="match status" value="1"/>
</dbReference>
<comment type="similarity">
    <text evidence="2 7">Belongs to the UPF0056 (MarC) family.</text>
</comment>
<dbReference type="InterPro" id="IPR002771">
    <property type="entry name" value="Multi_antbiot-R_MarC"/>
</dbReference>
<proteinExistence type="inferred from homology"/>
<dbReference type="AlphaFoldDB" id="A0A4V3GLS7"/>
<feature type="transmembrane region" description="Helical" evidence="7">
    <location>
        <begin position="127"/>
        <end position="149"/>
    </location>
</feature>
<dbReference type="Proteomes" id="UP000294498">
    <property type="component" value="Unassembled WGS sequence"/>
</dbReference>
<reference evidence="8 9" key="1">
    <citation type="submission" date="2019-03" db="EMBL/GenBank/DDBJ databases">
        <title>Genomic Encyclopedia of Type Strains, Phase IV (KMG-IV): sequencing the most valuable type-strain genomes for metagenomic binning, comparative biology and taxonomic classification.</title>
        <authorList>
            <person name="Goeker M."/>
        </authorList>
    </citation>
    <scope>NUCLEOTIDE SEQUENCE [LARGE SCALE GENOMIC DNA]</scope>
    <source>
        <strain evidence="8 9">DSM 100059</strain>
    </source>
</reference>
<evidence type="ECO:0000256" key="1">
    <source>
        <dbReference type="ARBA" id="ARBA00004651"/>
    </source>
</evidence>
<dbReference type="Pfam" id="PF01914">
    <property type="entry name" value="MarC"/>
    <property type="match status" value="1"/>
</dbReference>
<dbReference type="EMBL" id="SODV01000001">
    <property type="protein sequence ID" value="TDX00743.1"/>
    <property type="molecule type" value="Genomic_DNA"/>
</dbReference>
<dbReference type="NCBIfam" id="TIGR00427">
    <property type="entry name" value="NAAT family transporter"/>
    <property type="match status" value="1"/>
</dbReference>
<feature type="transmembrane region" description="Helical" evidence="7">
    <location>
        <begin position="203"/>
        <end position="224"/>
    </location>
</feature>
<feature type="transmembrane region" description="Helical" evidence="7">
    <location>
        <begin position="161"/>
        <end position="182"/>
    </location>
</feature>
<dbReference type="RefSeq" id="WP_133992684.1">
    <property type="nucleotide sequence ID" value="NZ_SODV01000001.1"/>
</dbReference>
<evidence type="ECO:0000256" key="5">
    <source>
        <dbReference type="ARBA" id="ARBA00022989"/>
    </source>
</evidence>
<evidence type="ECO:0000256" key="2">
    <source>
        <dbReference type="ARBA" id="ARBA00009784"/>
    </source>
</evidence>
<protein>
    <recommendedName>
        <fullName evidence="7">UPF0056 membrane protein</fullName>
    </recommendedName>
</protein>
<keyword evidence="6 7" id="KW-0472">Membrane</keyword>
<keyword evidence="9" id="KW-1185">Reference proteome</keyword>
<evidence type="ECO:0000256" key="4">
    <source>
        <dbReference type="ARBA" id="ARBA00022692"/>
    </source>
</evidence>
<evidence type="ECO:0000313" key="8">
    <source>
        <dbReference type="EMBL" id="TDX00743.1"/>
    </source>
</evidence>
<name>A0A4V3GLS7_9BACT</name>
<keyword evidence="4 7" id="KW-0812">Transmembrane</keyword>
<keyword evidence="5 7" id="KW-1133">Transmembrane helix</keyword>
<dbReference type="GO" id="GO:0005886">
    <property type="term" value="C:plasma membrane"/>
    <property type="evidence" value="ECO:0007669"/>
    <property type="project" value="UniProtKB-SubCell"/>
</dbReference>
<feature type="transmembrane region" description="Helical" evidence="7">
    <location>
        <begin position="76"/>
        <end position="94"/>
    </location>
</feature>
<evidence type="ECO:0000313" key="9">
    <source>
        <dbReference type="Proteomes" id="UP000294498"/>
    </source>
</evidence>
<evidence type="ECO:0000256" key="7">
    <source>
        <dbReference type="RuleBase" id="RU362048"/>
    </source>
</evidence>
<comment type="caution">
    <text evidence="8">The sequence shown here is derived from an EMBL/GenBank/DDBJ whole genome shotgun (WGS) entry which is preliminary data.</text>
</comment>
<evidence type="ECO:0000256" key="3">
    <source>
        <dbReference type="ARBA" id="ARBA00022475"/>
    </source>
</evidence>
<gene>
    <name evidence="8" type="ORF">EDB95_1771</name>
</gene>
<sequence>MNMHILRYFFSIIPITYMALFQVVNPIGSGILFLNLTPTASRSLRRKLARKVAFNSSILLLIVLLVGVYALKLFGITVPIVQVCGGMLIVAMGWRSINSKEDLADGGEKQQYIAGRLTPETDYVNQAFYPMTFPFVIGPGSIAITLTISAEYVTHAPGNDLLQYAGAIISIFLIAATIYVCFASADYFMSKLSDQIRRVVMKLLSFILLCIGGQIVFNGLEAWLHYLKVL</sequence>
<evidence type="ECO:0000256" key="6">
    <source>
        <dbReference type="ARBA" id="ARBA00023136"/>
    </source>
</evidence>